<keyword evidence="6" id="KW-0119">Carbohydrate metabolism</keyword>
<dbReference type="SUPFAM" id="SSF50685">
    <property type="entry name" value="Barwin-like endoglucanases"/>
    <property type="match status" value="1"/>
</dbReference>
<evidence type="ECO:0000313" key="12">
    <source>
        <dbReference type="EMBL" id="RWA03969.1"/>
    </source>
</evidence>
<evidence type="ECO:0000256" key="10">
    <source>
        <dbReference type="SAM" id="SignalP"/>
    </source>
</evidence>
<evidence type="ECO:0000256" key="6">
    <source>
        <dbReference type="ARBA" id="ARBA00023277"/>
    </source>
</evidence>
<proteinExistence type="inferred from homology"/>
<dbReference type="InterPro" id="IPR000334">
    <property type="entry name" value="Glyco_hydro_45"/>
</dbReference>
<evidence type="ECO:0000256" key="3">
    <source>
        <dbReference type="ARBA" id="ARBA00012601"/>
    </source>
</evidence>
<keyword evidence="5" id="KW-0136">Cellulose degradation</keyword>
<dbReference type="PROSITE" id="PS01140">
    <property type="entry name" value="GLYCOSYL_HYDROL_F45"/>
    <property type="match status" value="1"/>
</dbReference>
<keyword evidence="13" id="KW-1185">Reference proteome</keyword>
<dbReference type="Gene3D" id="2.40.40.10">
    <property type="entry name" value="RlpA-like domain"/>
    <property type="match status" value="1"/>
</dbReference>
<sequence>MHIKHLPLAALSLAGLSSAQGASGTGQTTRYWDCCKPSCAWSQKTNSGKLIGTCSRADSPLNDNGATRSGCDTGGSAYMCSDQSPWAVSEDLSYGWSAVRLAGQTETTWCCACYELTFTSGPVAGKKMIVQASNTGGDLGQNHFDLAIPGGGVGLFNACTDQYGAPSNGWGERYGGVSSRSACDSFPAHLKAGCYWRFDWFGGADNPGVTFKQVACPAAIVAKSGCSRNNDAINETPTGPTSVSTWVPAATGSVSI</sequence>
<dbReference type="GO" id="GO:0008810">
    <property type="term" value="F:cellulase activity"/>
    <property type="evidence" value="ECO:0007669"/>
    <property type="project" value="UniProtKB-EC"/>
</dbReference>
<comment type="similarity">
    <text evidence="2">Belongs to the glycosyl hydrolase 45 (cellulase K) family.</text>
</comment>
<keyword evidence="10" id="KW-0732">Signal</keyword>
<evidence type="ECO:0000256" key="2">
    <source>
        <dbReference type="ARBA" id="ARBA00007793"/>
    </source>
</evidence>
<evidence type="ECO:0000256" key="8">
    <source>
        <dbReference type="ARBA" id="ARBA00023326"/>
    </source>
</evidence>
<evidence type="ECO:0000259" key="11">
    <source>
        <dbReference type="PROSITE" id="PS01140"/>
    </source>
</evidence>
<dbReference type="EC" id="3.2.1.4" evidence="3 9"/>
<evidence type="ECO:0000313" key="13">
    <source>
        <dbReference type="Proteomes" id="UP000286045"/>
    </source>
</evidence>
<reference evidence="12 13" key="1">
    <citation type="submission" date="2018-12" db="EMBL/GenBank/DDBJ databases">
        <title>Draft genome sequence of Xylaria grammica IHI A82.</title>
        <authorList>
            <person name="Buettner E."/>
            <person name="Kellner H."/>
        </authorList>
    </citation>
    <scope>NUCLEOTIDE SEQUENCE [LARGE SCALE GENOMIC DNA]</scope>
    <source>
        <strain evidence="12 13">IHI A82</strain>
    </source>
</reference>
<evidence type="ECO:0000256" key="7">
    <source>
        <dbReference type="ARBA" id="ARBA00023295"/>
    </source>
</evidence>
<keyword evidence="4" id="KW-0378">Hydrolase</keyword>
<dbReference type="AlphaFoldDB" id="A0A439CP89"/>
<feature type="domain" description="Glycosyl hydrolases family 45 active site" evidence="11">
    <location>
        <begin position="28"/>
        <end position="39"/>
    </location>
</feature>
<dbReference type="InterPro" id="IPR052288">
    <property type="entry name" value="GH45_Enzymes"/>
</dbReference>
<dbReference type="STRING" id="363999.A0A439CP89"/>
<dbReference type="Proteomes" id="UP000286045">
    <property type="component" value="Unassembled WGS sequence"/>
</dbReference>
<evidence type="ECO:0000256" key="4">
    <source>
        <dbReference type="ARBA" id="ARBA00022801"/>
    </source>
</evidence>
<feature type="active site" description="Nucleophile" evidence="9">
    <location>
        <position position="33"/>
    </location>
</feature>
<dbReference type="EMBL" id="RYZI01000657">
    <property type="protein sequence ID" value="RWA03969.1"/>
    <property type="molecule type" value="Genomic_DNA"/>
</dbReference>
<accession>A0A439CP89</accession>
<name>A0A439CP89_9PEZI</name>
<organism evidence="12 13">
    <name type="scientific">Xylaria grammica</name>
    <dbReference type="NCBI Taxonomy" id="363999"/>
    <lineage>
        <taxon>Eukaryota</taxon>
        <taxon>Fungi</taxon>
        <taxon>Dikarya</taxon>
        <taxon>Ascomycota</taxon>
        <taxon>Pezizomycotina</taxon>
        <taxon>Sordariomycetes</taxon>
        <taxon>Xylariomycetidae</taxon>
        <taxon>Xylariales</taxon>
        <taxon>Xylariaceae</taxon>
        <taxon>Xylaria</taxon>
    </lineage>
</organism>
<keyword evidence="7" id="KW-0326">Glycosidase</keyword>
<evidence type="ECO:0000256" key="9">
    <source>
        <dbReference type="PROSITE-ProRule" id="PRU10069"/>
    </source>
</evidence>
<dbReference type="PANTHER" id="PTHR39730:SF1">
    <property type="entry name" value="ENDOGLUCANASE 1"/>
    <property type="match status" value="1"/>
</dbReference>
<dbReference type="Pfam" id="PF02015">
    <property type="entry name" value="Glyco_hydro_45"/>
    <property type="match status" value="1"/>
</dbReference>
<comment type="catalytic activity">
    <reaction evidence="1 9">
        <text>Endohydrolysis of (1-&gt;4)-beta-D-glucosidic linkages in cellulose, lichenin and cereal beta-D-glucans.</text>
        <dbReference type="EC" id="3.2.1.4"/>
    </reaction>
</comment>
<dbReference type="InterPro" id="IPR036908">
    <property type="entry name" value="RlpA-like_sf"/>
</dbReference>
<feature type="chain" id="PRO_5019290436" description="Cellulase" evidence="10">
    <location>
        <begin position="22"/>
        <end position="256"/>
    </location>
</feature>
<feature type="signal peptide" evidence="10">
    <location>
        <begin position="1"/>
        <end position="21"/>
    </location>
</feature>
<dbReference type="PANTHER" id="PTHR39730">
    <property type="entry name" value="ENDOGLUCANASE 1"/>
    <property type="match status" value="1"/>
</dbReference>
<evidence type="ECO:0000256" key="1">
    <source>
        <dbReference type="ARBA" id="ARBA00000966"/>
    </source>
</evidence>
<keyword evidence="8" id="KW-0624">Polysaccharide degradation</keyword>
<comment type="caution">
    <text evidence="12">The sequence shown here is derived from an EMBL/GenBank/DDBJ whole genome shotgun (WGS) entry which is preliminary data.</text>
</comment>
<protein>
    <recommendedName>
        <fullName evidence="3 9">Cellulase</fullName>
        <ecNumber evidence="3 9">3.2.1.4</ecNumber>
    </recommendedName>
</protein>
<evidence type="ECO:0000256" key="5">
    <source>
        <dbReference type="ARBA" id="ARBA00023001"/>
    </source>
</evidence>
<dbReference type="GO" id="GO:0030245">
    <property type="term" value="P:cellulose catabolic process"/>
    <property type="evidence" value="ECO:0007669"/>
    <property type="project" value="UniProtKB-KW"/>
</dbReference>
<gene>
    <name evidence="12" type="ORF">EKO27_g11135</name>
</gene>